<name>A0A059XX32_9BACT</name>
<comment type="function">
    <text evidence="12">Component of the F(0) channel, it forms part of the peripheral stalk, linking F(1) to F(0). The b'-subunit is a diverged and duplicated form of b found in plants and photosynthetic bacteria.</text>
</comment>
<dbReference type="PANTHER" id="PTHR33445:SF1">
    <property type="entry name" value="ATP SYNTHASE SUBUNIT B"/>
    <property type="match status" value="1"/>
</dbReference>
<dbReference type="OrthoDB" id="9805716at2"/>
<dbReference type="GO" id="GO:0012505">
    <property type="term" value="C:endomembrane system"/>
    <property type="evidence" value="ECO:0007669"/>
    <property type="project" value="UniProtKB-SubCell"/>
</dbReference>
<evidence type="ECO:0000256" key="7">
    <source>
        <dbReference type="ARBA" id="ARBA00022989"/>
    </source>
</evidence>
<accession>A0A059XX32</accession>
<keyword evidence="6 15" id="KW-0375">Hydrogen ion transport</keyword>
<evidence type="ECO:0000256" key="16">
    <source>
        <dbReference type="RuleBase" id="RU003848"/>
    </source>
</evidence>
<keyword evidence="2 15" id="KW-0813">Transport</keyword>
<keyword evidence="4 15" id="KW-0138">CF(0)</keyword>
<evidence type="ECO:0000256" key="17">
    <source>
        <dbReference type="SAM" id="Coils"/>
    </source>
</evidence>
<evidence type="ECO:0000256" key="9">
    <source>
        <dbReference type="ARBA" id="ARBA00023136"/>
    </source>
</evidence>
<dbReference type="HAMAP" id="MF_01398">
    <property type="entry name" value="ATP_synth_b_bprime"/>
    <property type="match status" value="1"/>
</dbReference>
<evidence type="ECO:0000256" key="14">
    <source>
        <dbReference type="ARBA" id="ARBA00037847"/>
    </source>
</evidence>
<dbReference type="KEGG" id="lfp:Y981_00510"/>
<comment type="subunit">
    <text evidence="15">F-type ATPases have 2 components, F(1) - the catalytic core - and F(0) - the membrane proton channel. F(1) has five subunits: alpha(3), beta(3), gamma(1), delta(1), epsilon(1). F(0) has three main subunits: a(1), b(2) and c(10-14). The alpha and beta chains form an alternating ring which encloses part of the gamma chain. F(1) is attached to F(0) by a central stalk formed by the gamma and epsilon chains, while a peripheral stalk is formed by the delta and b chains.</text>
</comment>
<dbReference type="Proteomes" id="UP000027059">
    <property type="component" value="Chromosome"/>
</dbReference>
<protein>
    <recommendedName>
        <fullName evidence="15">ATP synthase subunit b</fullName>
    </recommendedName>
    <alternativeName>
        <fullName evidence="15">ATP synthase F(0) sector subunit b</fullName>
    </alternativeName>
    <alternativeName>
        <fullName evidence="15">ATPase subunit I</fullName>
    </alternativeName>
    <alternativeName>
        <fullName evidence="15">F-type ATPase subunit b</fullName>
        <shortName evidence="15">F-ATPase subunit b</shortName>
    </alternativeName>
</protein>
<dbReference type="GO" id="GO:0046961">
    <property type="term" value="F:proton-transporting ATPase activity, rotational mechanism"/>
    <property type="evidence" value="ECO:0007669"/>
    <property type="project" value="TreeGrafter"/>
</dbReference>
<evidence type="ECO:0000256" key="15">
    <source>
        <dbReference type="HAMAP-Rule" id="MF_01398"/>
    </source>
</evidence>
<dbReference type="HOGENOM" id="CLU_079215_4_1_0"/>
<keyword evidence="9 15" id="KW-0472">Membrane</keyword>
<feature type="coiled-coil region" evidence="17">
    <location>
        <begin position="36"/>
        <end position="128"/>
    </location>
</feature>
<evidence type="ECO:0000256" key="2">
    <source>
        <dbReference type="ARBA" id="ARBA00022448"/>
    </source>
</evidence>
<reference evidence="19" key="1">
    <citation type="submission" date="2014-02" db="EMBL/GenBank/DDBJ databases">
        <title>Complete genome sequence and comparative genomic analysis of the nitrogen-fixing bacterium Leptospirillum ferriphilum YSK.</title>
        <authorList>
            <person name="Guo X."/>
            <person name="Yin H."/>
            <person name="Liang Y."/>
            <person name="Hu Q."/>
            <person name="Ma L."/>
            <person name="Xiao Y."/>
            <person name="Zhang X."/>
            <person name="Qiu G."/>
            <person name="Liu X."/>
        </authorList>
    </citation>
    <scope>NUCLEOTIDE SEQUENCE [LARGE SCALE GENOMIC DNA]</scope>
    <source>
        <strain evidence="19">YSK</strain>
    </source>
</reference>
<dbReference type="GO" id="GO:0045259">
    <property type="term" value="C:proton-transporting ATP synthase complex"/>
    <property type="evidence" value="ECO:0007669"/>
    <property type="project" value="UniProtKB-KW"/>
</dbReference>
<dbReference type="SUPFAM" id="SSF81573">
    <property type="entry name" value="F1F0 ATP synthase subunit B, membrane domain"/>
    <property type="match status" value="1"/>
</dbReference>
<reference evidence="18 19" key="2">
    <citation type="journal article" date="2015" name="Biomed. Res. Int.">
        <title>Effects of Arsenite Resistance on the Growth and Functional Gene Expression of Leptospirillum ferriphilum and Acidithiobacillus thiooxidans in Pure Culture and Coculture.</title>
        <authorList>
            <person name="Jiang H."/>
            <person name="Liang Y."/>
            <person name="Yin H."/>
            <person name="Xiao Y."/>
            <person name="Guo X."/>
            <person name="Xu Y."/>
            <person name="Hu Q."/>
            <person name="Liu H."/>
            <person name="Liu X."/>
        </authorList>
    </citation>
    <scope>NUCLEOTIDE SEQUENCE [LARGE SCALE GENOMIC DNA]</scope>
    <source>
        <strain evidence="18 19">YSK</strain>
    </source>
</reference>
<evidence type="ECO:0000256" key="6">
    <source>
        <dbReference type="ARBA" id="ARBA00022781"/>
    </source>
</evidence>
<dbReference type="GO" id="GO:0005886">
    <property type="term" value="C:plasma membrane"/>
    <property type="evidence" value="ECO:0007669"/>
    <property type="project" value="UniProtKB-SubCell"/>
</dbReference>
<keyword evidence="17" id="KW-0175">Coiled coil</keyword>
<dbReference type="InterPro" id="IPR002146">
    <property type="entry name" value="ATP_synth_b/b'su_bac/chlpt"/>
</dbReference>
<dbReference type="Gene3D" id="1.20.5.620">
    <property type="entry name" value="F1F0 ATP synthase subunit B, membrane domain"/>
    <property type="match status" value="1"/>
</dbReference>
<evidence type="ECO:0000256" key="3">
    <source>
        <dbReference type="ARBA" id="ARBA00022475"/>
    </source>
</evidence>
<evidence type="ECO:0000256" key="4">
    <source>
        <dbReference type="ARBA" id="ARBA00022547"/>
    </source>
</evidence>
<evidence type="ECO:0000256" key="13">
    <source>
        <dbReference type="ARBA" id="ARBA00026054"/>
    </source>
</evidence>
<evidence type="ECO:0000256" key="10">
    <source>
        <dbReference type="ARBA" id="ARBA00023310"/>
    </source>
</evidence>
<comment type="similarity">
    <text evidence="1 15 16">Belongs to the ATPase B chain family.</text>
</comment>
<dbReference type="AlphaFoldDB" id="A0A059XX32"/>
<comment type="subcellular location">
    <subcellularLocation>
        <location evidence="15">Cell membrane</location>
        <topology evidence="15">Single-pass membrane protein</topology>
    </subcellularLocation>
    <subcellularLocation>
        <location evidence="14">Endomembrane system</location>
        <topology evidence="14">Single-pass membrane protein</topology>
    </subcellularLocation>
</comment>
<comment type="subunit">
    <text evidence="13">F-type ATPases have 2 components, F(1) - the catalytic core - and F(0) - the membrane proton channel. F(1) has five subunits: alpha(3), beta(3), gamma(1), delta(1), epsilon(1). F(0) has four main subunits: a(1), b(2) and c(10-14). The alpha and beta chains form an alternating ring which encloses part of the gamma chain. F(1) is attached to F(0) by a central stalk formed by the gamma and epsilon chains, while a peripheral stalk is formed by the delta and b chains.</text>
</comment>
<feature type="transmembrane region" description="Helical" evidence="15">
    <location>
        <begin position="12"/>
        <end position="36"/>
    </location>
</feature>
<keyword evidence="10 15" id="KW-0066">ATP synthesis</keyword>
<evidence type="ECO:0000256" key="12">
    <source>
        <dbReference type="ARBA" id="ARBA00025614"/>
    </source>
</evidence>
<dbReference type="CDD" id="cd06503">
    <property type="entry name" value="ATP-synt_Fo_b"/>
    <property type="match status" value="1"/>
</dbReference>
<comment type="function">
    <text evidence="11 15">F(1)F(0) ATP synthase produces ATP from ADP in the presence of a proton or sodium gradient. F-type ATPases consist of two structural domains, F(1) containing the extramembraneous catalytic core and F(0) containing the membrane proton channel, linked together by a central stalk and a peripheral stalk. During catalysis, ATP synthesis in the catalytic domain of F(1) is coupled via a rotary mechanism of the central stalk subunits to proton translocation.</text>
</comment>
<keyword evidence="7 15" id="KW-1133">Transmembrane helix</keyword>
<evidence type="ECO:0000313" key="19">
    <source>
        <dbReference type="Proteomes" id="UP000027059"/>
    </source>
</evidence>
<evidence type="ECO:0000313" key="18">
    <source>
        <dbReference type="EMBL" id="AIA29851.1"/>
    </source>
</evidence>
<keyword evidence="5 15" id="KW-0812">Transmembrane</keyword>
<dbReference type="InterPro" id="IPR050059">
    <property type="entry name" value="ATP_synthase_B_chain"/>
</dbReference>
<dbReference type="PANTHER" id="PTHR33445">
    <property type="entry name" value="ATP SYNTHASE SUBUNIT B', CHLOROPLASTIC"/>
    <property type="match status" value="1"/>
</dbReference>
<dbReference type="NCBIfam" id="TIGR01144">
    <property type="entry name" value="ATP_synt_b"/>
    <property type="match status" value="1"/>
</dbReference>
<dbReference type="InterPro" id="IPR005864">
    <property type="entry name" value="ATP_synth_F0_bsu_bac"/>
</dbReference>
<keyword evidence="8 15" id="KW-0406">Ion transport</keyword>
<sequence>MPQFDSRFFSSLGMWTVLSFLLMLAIVWKILLPSLVKVLEERKMRVVSDLEAARKNREESASILEEQKMLLSKARAQAEEILRQAEEMGRVVREEKQKEAMLEVETRLKKAEAQIKADVDRVRNELRKETVSLVVRGIESVLEESLNETQKMMFINRAIRAVETGAVKAEPKKAG</sequence>
<keyword evidence="19" id="KW-1185">Reference proteome</keyword>
<proteinExistence type="inferred from homology"/>
<evidence type="ECO:0000256" key="11">
    <source>
        <dbReference type="ARBA" id="ARBA00025198"/>
    </source>
</evidence>
<keyword evidence="3 15" id="KW-1003">Cell membrane</keyword>
<evidence type="ECO:0000256" key="8">
    <source>
        <dbReference type="ARBA" id="ARBA00023065"/>
    </source>
</evidence>
<evidence type="ECO:0000256" key="5">
    <source>
        <dbReference type="ARBA" id="ARBA00022692"/>
    </source>
</evidence>
<dbReference type="EMBL" id="CP007243">
    <property type="protein sequence ID" value="AIA29851.1"/>
    <property type="molecule type" value="Genomic_DNA"/>
</dbReference>
<dbReference type="RefSeq" id="WP_014959858.1">
    <property type="nucleotide sequence ID" value="NZ_CP007243.1"/>
</dbReference>
<evidence type="ECO:0000256" key="1">
    <source>
        <dbReference type="ARBA" id="ARBA00005513"/>
    </source>
</evidence>
<organism evidence="18 19">
    <name type="scientific">Leptospirillum ferriphilum YSK</name>
    <dbReference type="NCBI Taxonomy" id="1441628"/>
    <lineage>
        <taxon>Bacteria</taxon>
        <taxon>Pseudomonadati</taxon>
        <taxon>Nitrospirota</taxon>
        <taxon>Nitrospiria</taxon>
        <taxon>Nitrospirales</taxon>
        <taxon>Nitrospiraceae</taxon>
        <taxon>Leptospirillum</taxon>
    </lineage>
</organism>
<dbReference type="Pfam" id="PF00430">
    <property type="entry name" value="ATP-synt_B"/>
    <property type="match status" value="1"/>
</dbReference>
<dbReference type="InterPro" id="IPR028987">
    <property type="entry name" value="ATP_synth_B-like_membr_sf"/>
</dbReference>
<gene>
    <name evidence="15" type="primary">atpF</name>
    <name evidence="18" type="ORF">Y981_00510</name>
</gene>
<dbReference type="GO" id="GO:0046933">
    <property type="term" value="F:proton-transporting ATP synthase activity, rotational mechanism"/>
    <property type="evidence" value="ECO:0007669"/>
    <property type="project" value="UniProtKB-UniRule"/>
</dbReference>